<dbReference type="SMART" id="SM01008">
    <property type="entry name" value="Ald_Xan_dh_C"/>
    <property type="match status" value="1"/>
</dbReference>
<dbReference type="Pfam" id="PF20256">
    <property type="entry name" value="MoCoBD_2"/>
    <property type="match status" value="2"/>
</dbReference>
<dbReference type="InterPro" id="IPR037165">
    <property type="entry name" value="AldOxase/xan_DH_Mopterin-bd_sf"/>
</dbReference>
<dbReference type="EMBL" id="CP023067">
    <property type="protein sequence ID" value="ASY63427.1"/>
    <property type="molecule type" value="Genomic_DNA"/>
</dbReference>
<dbReference type="OrthoDB" id="9767994at2"/>
<dbReference type="STRING" id="716928.GCA_000261485_00128"/>
<protein>
    <submittedName>
        <fullName evidence="2">Isoquinoline 1-oxidoreductase beta subunit</fullName>
    </submittedName>
</protein>
<feature type="domain" description="Aldehyde oxidase/xanthine dehydrogenase a/b hammerhead" evidence="1">
    <location>
        <begin position="212"/>
        <end position="290"/>
    </location>
</feature>
<keyword evidence="3" id="KW-1185">Reference proteome</keyword>
<dbReference type="PANTHER" id="PTHR47495">
    <property type="entry name" value="ALDEHYDE DEHYDROGENASE"/>
    <property type="match status" value="1"/>
</dbReference>
<dbReference type="InterPro" id="IPR012368">
    <property type="entry name" value="OxRdtase_Mopterin-bd_su_IorB"/>
</dbReference>
<dbReference type="Gene3D" id="3.90.1170.50">
    <property type="entry name" value="Aldehyde oxidase/xanthine dehydrogenase, a/b hammerhead"/>
    <property type="match status" value="1"/>
</dbReference>
<dbReference type="AlphaFoldDB" id="A0A249PCJ0"/>
<evidence type="ECO:0000313" key="2">
    <source>
        <dbReference type="EMBL" id="ASY63427.1"/>
    </source>
</evidence>
<accession>A0A249PCJ0</accession>
<dbReference type="InterPro" id="IPR008274">
    <property type="entry name" value="AldOxase/xan_DH_MoCoBD1"/>
</dbReference>
<evidence type="ECO:0000259" key="1">
    <source>
        <dbReference type="SMART" id="SM01008"/>
    </source>
</evidence>
<gene>
    <name evidence="2" type="ORF">SJ05684_c19850</name>
</gene>
<dbReference type="InterPro" id="IPR052516">
    <property type="entry name" value="N-heterocyclic_Hydroxylase"/>
</dbReference>
<dbReference type="PIRSF" id="PIRSF036389">
    <property type="entry name" value="IOR_B"/>
    <property type="match status" value="1"/>
</dbReference>
<dbReference type="eggNOG" id="COG1529">
    <property type="taxonomic scope" value="Bacteria"/>
</dbReference>
<proteinExistence type="predicted"/>
<dbReference type="InterPro" id="IPR000674">
    <property type="entry name" value="Ald_Oxase/Xan_DH_a/b"/>
</dbReference>
<dbReference type="InterPro" id="IPR046867">
    <property type="entry name" value="AldOxase/xan_DH_MoCoBD2"/>
</dbReference>
<dbReference type="PROSITE" id="PS51318">
    <property type="entry name" value="TAT"/>
    <property type="match status" value="1"/>
</dbReference>
<dbReference type="InterPro" id="IPR006311">
    <property type="entry name" value="TAT_signal"/>
</dbReference>
<name>A0A249PCJ0_9HYPH</name>
<dbReference type="Proteomes" id="UP000217211">
    <property type="component" value="Chromosome"/>
</dbReference>
<organism evidence="2 3">
    <name type="scientific">Sinorhizobium sojae CCBAU 05684</name>
    <dbReference type="NCBI Taxonomy" id="716928"/>
    <lineage>
        <taxon>Bacteria</taxon>
        <taxon>Pseudomonadati</taxon>
        <taxon>Pseudomonadota</taxon>
        <taxon>Alphaproteobacteria</taxon>
        <taxon>Hyphomicrobiales</taxon>
        <taxon>Rhizobiaceae</taxon>
        <taxon>Sinorhizobium/Ensifer group</taxon>
        <taxon>Sinorhizobium</taxon>
    </lineage>
</organism>
<dbReference type="SUPFAM" id="SSF56003">
    <property type="entry name" value="Molybdenum cofactor-binding domain"/>
    <property type="match status" value="2"/>
</dbReference>
<dbReference type="KEGG" id="esj:SJ05684_c19850"/>
<dbReference type="GO" id="GO:0016491">
    <property type="term" value="F:oxidoreductase activity"/>
    <property type="evidence" value="ECO:0007669"/>
    <property type="project" value="InterPro"/>
</dbReference>
<reference evidence="2 3" key="1">
    <citation type="submission" date="2017-08" db="EMBL/GenBank/DDBJ databases">
        <title>Multipartite genome sequences of Sinorhizobium species nodulating soybeans.</title>
        <authorList>
            <person name="Tian C.F."/>
        </authorList>
    </citation>
    <scope>NUCLEOTIDE SEQUENCE [LARGE SCALE GENOMIC DNA]</scope>
    <source>
        <strain evidence="2 3">CCBAU 05684</strain>
    </source>
</reference>
<dbReference type="Gene3D" id="3.30.365.10">
    <property type="entry name" value="Aldehyde oxidase/xanthine dehydrogenase, molybdopterin binding domain"/>
    <property type="match status" value="4"/>
</dbReference>
<evidence type="ECO:0000313" key="3">
    <source>
        <dbReference type="Proteomes" id="UP000217211"/>
    </source>
</evidence>
<sequence>MMSNSAPGPHLNRRLFLKASAATGGGLVINLALGPNFSASASADFAPNAFIRIGRNGLVTLVMPQVEMGQGIYTAQAMLLAEELEVALDDVRLEHAPVNEELYSHPMFSRQMTGGSASIRAFWTPLREAGATARTLLIQAAAKAWNVDPAACRAEAGFVIDDSGKRRAYGELVDIAASLPAPSSETVKLKSPENFKLLGTAAKRLDTPGKVDGSLKYGIDAFPVGTKIAAIAISPVLGGKPKSVNEQTALAIKGVRQVVLTDSAVAVVADHTGAAKKGLKAAAVEWDDGPNAQVSSADIVQHLESESRKPGAIARSEGDVERALASASQPIDAVYQLPFLSHAAMEPMNCTVHVREDACELWVGTQNLSAAKTAAATITGLEPEKIIINNHIVGGGFGRRLEVDGIIHAVKVAMHVNGPVKVIWSREEDIQHGYYRPYYYDRMSGGIDEQGNPVAWIHRVSGSSIFSRIAPAAMANGVDPDGVEGAAHPPYKFPAIQVEFKQVEPQGVLTSWWRGVGPAHNVFVVESFIDELAAAANADPIEYRKRLLTDNPRALKVLELAAEKAEWGKPLAARQGRGVAVQFAFGTYLAMIADATVEGDGAVRITRIVTAVDCGLIVNPDTVAAQMEGGALYGLTAALYGAITLKDGRVEQSNFDNYLPLRIEEAPHVETHIVPSAEPPGGIGETATSAVFPAVANAIFSATGRRVRTLPVNSEELKKT</sequence>
<dbReference type="Pfam" id="PF02738">
    <property type="entry name" value="MoCoBD_1"/>
    <property type="match status" value="1"/>
</dbReference>
<dbReference type="PANTHER" id="PTHR47495:SF2">
    <property type="entry name" value="ALDEHYDE DEHYDROGENASE"/>
    <property type="match status" value="1"/>
</dbReference>